<keyword evidence="8" id="KW-1185">Reference proteome</keyword>
<gene>
    <name evidence="7" type="ORF">MUO14_03245</name>
</gene>
<organism evidence="7 8">
    <name type="scientific">Halobacillus shinanisalinarum</name>
    <dbReference type="NCBI Taxonomy" id="2932258"/>
    <lineage>
        <taxon>Bacteria</taxon>
        <taxon>Bacillati</taxon>
        <taxon>Bacillota</taxon>
        <taxon>Bacilli</taxon>
        <taxon>Bacillales</taxon>
        <taxon>Bacillaceae</taxon>
        <taxon>Halobacillus</taxon>
    </lineage>
</organism>
<reference evidence="7 8" key="1">
    <citation type="submission" date="2022-04" db="EMBL/GenBank/DDBJ databases">
        <title>Halobacillus sp. isolated from saltern.</title>
        <authorList>
            <person name="Won M."/>
            <person name="Lee C.-M."/>
            <person name="Woen H.-Y."/>
            <person name="Kwon S.-W."/>
        </authorList>
    </citation>
    <scope>NUCLEOTIDE SEQUENCE [LARGE SCALE GENOMIC DNA]</scope>
    <source>
        <strain evidence="7 8">SSTM10-2</strain>
    </source>
</reference>
<keyword evidence="5" id="KW-1133">Transmembrane helix</keyword>
<comment type="function">
    <text evidence="5">Possible subunit of a heme lyase.</text>
</comment>
<accession>A0ABY4H0Y8</accession>
<protein>
    <recommendedName>
        <fullName evidence="5">Cytochrome c-type biogenesis protein</fullName>
    </recommendedName>
</protein>
<name>A0ABY4H0Y8_9BACI</name>
<comment type="similarity">
    <text evidence="1 5">Belongs to the CcmH/CycL/Ccl2/NrfF family.</text>
</comment>
<keyword evidence="2 5" id="KW-0349">Heme</keyword>
<evidence type="ECO:0000256" key="1">
    <source>
        <dbReference type="ARBA" id="ARBA00010342"/>
    </source>
</evidence>
<keyword evidence="4 5" id="KW-0408">Iron</keyword>
<dbReference type="Pfam" id="PF03918">
    <property type="entry name" value="CcmH"/>
    <property type="match status" value="1"/>
</dbReference>
<dbReference type="InterPro" id="IPR038297">
    <property type="entry name" value="CcmH/CycL/NrfF/Ccl2_sf"/>
</dbReference>
<evidence type="ECO:0000313" key="8">
    <source>
        <dbReference type="Proteomes" id="UP000831880"/>
    </source>
</evidence>
<dbReference type="InterPro" id="IPR005616">
    <property type="entry name" value="CcmH/CycL/Ccl2/NrfF_N"/>
</dbReference>
<feature type="transmembrane region" description="Helical" evidence="5">
    <location>
        <begin position="34"/>
        <end position="56"/>
    </location>
</feature>
<keyword evidence="5" id="KW-0812">Transmembrane</keyword>
<keyword evidence="5" id="KW-0732">Signal</keyword>
<evidence type="ECO:0000256" key="2">
    <source>
        <dbReference type="ARBA" id="ARBA00022617"/>
    </source>
</evidence>
<evidence type="ECO:0000256" key="3">
    <source>
        <dbReference type="ARBA" id="ARBA00022723"/>
    </source>
</evidence>
<keyword evidence="3 5" id="KW-0479">Metal-binding</keyword>
<dbReference type="RefSeq" id="WP_244753608.1">
    <property type="nucleotide sequence ID" value="NZ_CP095074.1"/>
</dbReference>
<dbReference type="Proteomes" id="UP000831880">
    <property type="component" value="Chromosome"/>
</dbReference>
<evidence type="ECO:0000256" key="5">
    <source>
        <dbReference type="RuleBase" id="RU364112"/>
    </source>
</evidence>
<evidence type="ECO:0000256" key="4">
    <source>
        <dbReference type="ARBA" id="ARBA00023004"/>
    </source>
</evidence>
<evidence type="ECO:0000313" key="7">
    <source>
        <dbReference type="EMBL" id="UOQ93999.1"/>
    </source>
</evidence>
<dbReference type="EMBL" id="CP095074">
    <property type="protein sequence ID" value="UOQ93999.1"/>
    <property type="molecule type" value="Genomic_DNA"/>
</dbReference>
<keyword evidence="5" id="KW-0472">Membrane</keyword>
<dbReference type="Gene3D" id="1.10.8.640">
    <property type="entry name" value="Cytochrome C biogenesis protein"/>
    <property type="match status" value="1"/>
</dbReference>
<proteinExistence type="inferred from homology"/>
<evidence type="ECO:0000259" key="6">
    <source>
        <dbReference type="Pfam" id="PF03918"/>
    </source>
</evidence>
<sequence length="91" mass="10351">MLEQGMNKGQVIDHLVQKYGERILAAPAAEGLHLIPWLLPGIVMVLGGVLVAILIYRWVKKKPNDSEEESRSQAFTKEDELKVQEELKNWL</sequence>
<feature type="domain" description="CcmH/CycL/Ccl2/NrfF N-terminal" evidence="6">
    <location>
        <begin position="1"/>
        <end position="71"/>
    </location>
</feature>